<dbReference type="AlphaFoldDB" id="A0A9P6M7U8"/>
<accession>A0A9P6M7U8</accession>
<keyword evidence="3" id="KW-1185">Reference proteome</keyword>
<protein>
    <submittedName>
        <fullName evidence="2">Uncharacterized protein</fullName>
    </submittedName>
</protein>
<evidence type="ECO:0000313" key="2">
    <source>
        <dbReference type="EMBL" id="KAF9979123.1"/>
    </source>
</evidence>
<evidence type="ECO:0000313" key="3">
    <source>
        <dbReference type="Proteomes" id="UP000749646"/>
    </source>
</evidence>
<feature type="region of interest" description="Disordered" evidence="1">
    <location>
        <begin position="164"/>
        <end position="195"/>
    </location>
</feature>
<dbReference type="EMBL" id="JAAAHW010004084">
    <property type="protein sequence ID" value="KAF9979123.1"/>
    <property type="molecule type" value="Genomic_DNA"/>
</dbReference>
<gene>
    <name evidence="2" type="ORF">BGZ65_006738</name>
</gene>
<sequence length="386" mass="42867">MYRQLGRLQHLQELRIGGTALDLKLFELGRADLESLKKLQVLNVLYRSNSFVTKEIIWLASRFQSLEKLELDKKSVDAKLVEDLKDINPQLDIQLLPRPNVRELFRHLGPAAGAGTMSDWSDETSDDDSWIDQHHATDTESESGNSHLSQSIHVIDDDEVLHLEQSDNGDDSDDSYGNHDNYDEDEIHGSDDGDEAGYMFDRLGFGIATVFTPENYYSDEYDNQGSESSGLEGSGLEGSGLEDSGLEDSGLEDSGLEGSGLEDSGLEGSDAMNHDYDTSDGYDQSDDNEAYEKHEDYDEYSDESGGYDSDKALEVDNSLGSDYDSDGRSYSWIGCHTYFSDSNSERSINDGEMDSGSDRPVDSDVYDQDDSEVSIEEDYDDGDSSD</sequence>
<feature type="region of interest" description="Disordered" evidence="1">
    <location>
        <begin position="341"/>
        <end position="386"/>
    </location>
</feature>
<proteinExistence type="predicted"/>
<comment type="caution">
    <text evidence="2">The sequence shown here is derived from an EMBL/GenBank/DDBJ whole genome shotgun (WGS) entry which is preliminary data.</text>
</comment>
<dbReference type="Proteomes" id="UP000749646">
    <property type="component" value="Unassembled WGS sequence"/>
</dbReference>
<reference evidence="2" key="1">
    <citation type="journal article" date="2020" name="Fungal Divers.">
        <title>Resolving the Mortierellaceae phylogeny through synthesis of multi-gene phylogenetics and phylogenomics.</title>
        <authorList>
            <person name="Vandepol N."/>
            <person name="Liber J."/>
            <person name="Desiro A."/>
            <person name="Na H."/>
            <person name="Kennedy M."/>
            <person name="Barry K."/>
            <person name="Grigoriev I.V."/>
            <person name="Miller A.N."/>
            <person name="O'Donnell K."/>
            <person name="Stajich J.E."/>
            <person name="Bonito G."/>
        </authorList>
    </citation>
    <scope>NUCLEOTIDE SEQUENCE</scope>
    <source>
        <strain evidence="2">MES-2147</strain>
    </source>
</reference>
<feature type="compositionally biased region" description="Low complexity" evidence="1">
    <location>
        <begin position="259"/>
        <end position="270"/>
    </location>
</feature>
<feature type="compositionally biased region" description="Acidic residues" evidence="1">
    <location>
        <begin position="244"/>
        <end position="255"/>
    </location>
</feature>
<organism evidence="2 3">
    <name type="scientific">Modicella reniformis</name>
    <dbReference type="NCBI Taxonomy" id="1440133"/>
    <lineage>
        <taxon>Eukaryota</taxon>
        <taxon>Fungi</taxon>
        <taxon>Fungi incertae sedis</taxon>
        <taxon>Mucoromycota</taxon>
        <taxon>Mortierellomycotina</taxon>
        <taxon>Mortierellomycetes</taxon>
        <taxon>Mortierellales</taxon>
        <taxon>Mortierellaceae</taxon>
        <taxon>Modicella</taxon>
    </lineage>
</organism>
<feature type="region of interest" description="Disordered" evidence="1">
    <location>
        <begin position="218"/>
        <end position="328"/>
    </location>
</feature>
<dbReference type="OrthoDB" id="2447803at2759"/>
<feature type="compositionally biased region" description="Acidic residues" evidence="1">
    <location>
        <begin position="278"/>
        <end position="289"/>
    </location>
</feature>
<feature type="compositionally biased region" description="Basic and acidic residues" evidence="1">
    <location>
        <begin position="176"/>
        <end position="191"/>
    </location>
</feature>
<name>A0A9P6M7U8_9FUNG</name>
<feature type="compositionally biased region" description="Acidic residues" evidence="1">
    <location>
        <begin position="364"/>
        <end position="386"/>
    </location>
</feature>
<evidence type="ECO:0000256" key="1">
    <source>
        <dbReference type="SAM" id="MobiDB-lite"/>
    </source>
</evidence>